<evidence type="ECO:0008006" key="3">
    <source>
        <dbReference type="Google" id="ProtNLM"/>
    </source>
</evidence>
<accession>A0ABR7NMJ0</accession>
<keyword evidence="2" id="KW-1185">Reference proteome</keyword>
<dbReference type="EMBL" id="JACRTB010000039">
    <property type="protein sequence ID" value="MBC8577628.1"/>
    <property type="molecule type" value="Genomic_DNA"/>
</dbReference>
<sequence length="359" mass="41235">MSLNGYIMSREREIARVENGLITDFDAQRLPLYLLKTKDLTGWLESRAIDSHRTNSRLLKKALRISAADDLATVLRVHAATITDTYWFREEGSDISYDEVRFSENLFDKLALRGDPNSFNQPYSRTPELTNTGSFEKCWSRKDGHWQMLKSGNDLENFSELFVCVFGRRMGLEMASYEWDGSYVCSEDFTNGSSVNFEPAAGIMLDNEDYADNFHALWTLNKKAAEQYVGMVWLDAICFNMDRHTQNYGVLRDVETGEILSLAPLFDHNIALIARGYPKVERTNDMLIQLFVEFLNDVPEAKRIFEEFPLPELTEQLVMECIEAVPIQVDEEAVCRFILNGEQRINELLEPDQGLSQTL</sequence>
<dbReference type="Gene3D" id="1.10.1070.20">
    <property type="match status" value="1"/>
</dbReference>
<evidence type="ECO:0000313" key="2">
    <source>
        <dbReference type="Proteomes" id="UP000658131"/>
    </source>
</evidence>
<proteinExistence type="predicted"/>
<reference evidence="1 2" key="1">
    <citation type="submission" date="2020-08" db="EMBL/GenBank/DDBJ databases">
        <title>Genome public.</title>
        <authorList>
            <person name="Liu C."/>
            <person name="Sun Q."/>
        </authorList>
    </citation>
    <scope>NUCLEOTIDE SEQUENCE [LARGE SCALE GENOMIC DNA]</scope>
    <source>
        <strain evidence="1 2">BX1</strain>
    </source>
</reference>
<evidence type="ECO:0000313" key="1">
    <source>
        <dbReference type="EMBL" id="MBC8577628.1"/>
    </source>
</evidence>
<protein>
    <recommendedName>
        <fullName evidence="3">HipA-like C-terminal domain-containing protein</fullName>
    </recommendedName>
</protein>
<gene>
    <name evidence="1" type="ORF">H8717_14610</name>
</gene>
<dbReference type="Proteomes" id="UP000658131">
    <property type="component" value="Unassembled WGS sequence"/>
</dbReference>
<organism evidence="1 2">
    <name type="scientific">Yanshouia hominis</name>
    <dbReference type="NCBI Taxonomy" id="2763673"/>
    <lineage>
        <taxon>Bacteria</taxon>
        <taxon>Bacillati</taxon>
        <taxon>Bacillota</taxon>
        <taxon>Clostridia</taxon>
        <taxon>Eubacteriales</taxon>
        <taxon>Oscillospiraceae</taxon>
        <taxon>Yanshouia</taxon>
    </lineage>
</organism>
<name>A0ABR7NMJ0_9FIRM</name>
<dbReference type="RefSeq" id="WP_262401016.1">
    <property type="nucleotide sequence ID" value="NZ_JACRTB010000039.1"/>
</dbReference>
<comment type="caution">
    <text evidence="1">The sequence shown here is derived from an EMBL/GenBank/DDBJ whole genome shotgun (WGS) entry which is preliminary data.</text>
</comment>